<dbReference type="InterPro" id="IPR036513">
    <property type="entry name" value="STAS_dom_sf"/>
</dbReference>
<dbReference type="Gene3D" id="3.30.750.24">
    <property type="entry name" value="STAS domain"/>
    <property type="match status" value="1"/>
</dbReference>
<organism evidence="4 5">
    <name type="scientific">Rippkaea orientalis (strain PCC 8801 / RF-1)</name>
    <name type="common">Cyanothece sp. (strain PCC 8801)</name>
    <dbReference type="NCBI Taxonomy" id="41431"/>
    <lineage>
        <taxon>Bacteria</taxon>
        <taxon>Bacillati</taxon>
        <taxon>Cyanobacteriota</taxon>
        <taxon>Cyanophyceae</taxon>
        <taxon>Oscillatoriophycideae</taxon>
        <taxon>Chroococcales</taxon>
        <taxon>Aphanothecaceae</taxon>
        <taxon>Rippkaea</taxon>
        <taxon>Rippkaea orientalis</taxon>
    </lineage>
</organism>
<dbReference type="KEGG" id="cyp:PCC8801_1843"/>
<sequence length="104" mass="11668">MLNIVRPSGVLDSTQGINFRKEINHLINNNATIIIVDFQNVTFMDSSGLGALVLSLKMAKSHGTKLFLCSINDQIRMLLELTSMDKIFEIFPNLETLKQQISQS</sequence>
<dbReference type="OrthoDB" id="9796076at2"/>
<protein>
    <recommendedName>
        <fullName evidence="2">Anti-sigma factor antagonist</fullName>
    </recommendedName>
</protein>
<dbReference type="GO" id="GO:0043856">
    <property type="term" value="F:anti-sigma factor antagonist activity"/>
    <property type="evidence" value="ECO:0007669"/>
    <property type="project" value="InterPro"/>
</dbReference>
<evidence type="ECO:0000259" key="3">
    <source>
        <dbReference type="PROSITE" id="PS50801"/>
    </source>
</evidence>
<evidence type="ECO:0000313" key="4">
    <source>
        <dbReference type="EMBL" id="ACK65886.1"/>
    </source>
</evidence>
<dbReference type="HOGENOM" id="CLU_115403_6_1_3"/>
<dbReference type="EMBL" id="CP001287">
    <property type="protein sequence ID" value="ACK65886.1"/>
    <property type="molecule type" value="Genomic_DNA"/>
</dbReference>
<dbReference type="PANTHER" id="PTHR33495">
    <property type="entry name" value="ANTI-SIGMA FACTOR ANTAGONIST TM_1081-RELATED-RELATED"/>
    <property type="match status" value="1"/>
</dbReference>
<dbReference type="InterPro" id="IPR002645">
    <property type="entry name" value="STAS_dom"/>
</dbReference>
<keyword evidence="5" id="KW-1185">Reference proteome</keyword>
<evidence type="ECO:0000256" key="1">
    <source>
        <dbReference type="ARBA" id="ARBA00009013"/>
    </source>
</evidence>
<dbReference type="AlphaFoldDB" id="B7JXS2"/>
<dbReference type="eggNOG" id="COG1366">
    <property type="taxonomic scope" value="Bacteria"/>
</dbReference>
<accession>B7JXS2</accession>
<dbReference type="InterPro" id="IPR003658">
    <property type="entry name" value="Anti-sigma_ant"/>
</dbReference>
<reference evidence="5" key="1">
    <citation type="journal article" date="2011" name="MBio">
        <title>Novel metabolic attributes of the genus Cyanothece, comprising a group of unicellular nitrogen-fixing Cyanobacteria.</title>
        <authorList>
            <person name="Bandyopadhyay A."/>
            <person name="Elvitigala T."/>
            <person name="Welsh E."/>
            <person name="Stockel J."/>
            <person name="Liberton M."/>
            <person name="Min H."/>
            <person name="Sherman L.A."/>
            <person name="Pakrasi H.B."/>
        </authorList>
    </citation>
    <scope>NUCLEOTIDE SEQUENCE [LARGE SCALE GENOMIC DNA]</scope>
    <source>
        <strain evidence="5">PCC 8801</strain>
    </source>
</reference>
<dbReference type="SUPFAM" id="SSF52091">
    <property type="entry name" value="SpoIIaa-like"/>
    <property type="match status" value="1"/>
</dbReference>
<evidence type="ECO:0000313" key="5">
    <source>
        <dbReference type="Proteomes" id="UP000008204"/>
    </source>
</evidence>
<dbReference type="PROSITE" id="PS50801">
    <property type="entry name" value="STAS"/>
    <property type="match status" value="1"/>
</dbReference>
<dbReference type="Proteomes" id="UP000008204">
    <property type="component" value="Chromosome"/>
</dbReference>
<evidence type="ECO:0000256" key="2">
    <source>
        <dbReference type="RuleBase" id="RU003749"/>
    </source>
</evidence>
<dbReference type="NCBIfam" id="TIGR00377">
    <property type="entry name" value="ant_ant_sig"/>
    <property type="match status" value="1"/>
</dbReference>
<name>B7JXS2_RIPO1</name>
<dbReference type="Pfam" id="PF01740">
    <property type="entry name" value="STAS"/>
    <property type="match status" value="1"/>
</dbReference>
<gene>
    <name evidence="4" type="ordered locus">PCC8801_1843</name>
</gene>
<dbReference type="RefSeq" id="WP_012595158.1">
    <property type="nucleotide sequence ID" value="NC_011726.1"/>
</dbReference>
<dbReference type="PANTHER" id="PTHR33495:SF2">
    <property type="entry name" value="ANTI-SIGMA FACTOR ANTAGONIST TM_1081-RELATED"/>
    <property type="match status" value="1"/>
</dbReference>
<dbReference type="CDD" id="cd07043">
    <property type="entry name" value="STAS_anti-anti-sigma_factors"/>
    <property type="match status" value="1"/>
</dbReference>
<feature type="domain" description="STAS" evidence="3">
    <location>
        <begin position="1"/>
        <end position="104"/>
    </location>
</feature>
<comment type="similarity">
    <text evidence="1 2">Belongs to the anti-sigma-factor antagonist family.</text>
</comment>
<dbReference type="STRING" id="41431.PCC8801_1843"/>
<proteinExistence type="inferred from homology"/>